<comment type="caution">
    <text evidence="2">The sequence shown here is derived from an EMBL/GenBank/DDBJ whole genome shotgun (WGS) entry which is preliminary data.</text>
</comment>
<sequence>MCRCSTVMFGEFVLLSIPAALLACATLPPGQERIITFRGEGLTTIPLEIAYSTDTAVQTANPTISKTSADAVKILRQYVKKAVTAVIKEEAKKAGLENLASDIGKQIKPTPYYTPIDCSEVGTTAAAPSNTSGFSCVLENGIITKVAYSQQNTADVPVYFQQFTIVLSISNSFVGGWNRDQWDTVLLRAQSKLATGTYGTSFRTVTLVQL</sequence>
<feature type="signal peptide" evidence="1">
    <location>
        <begin position="1"/>
        <end position="23"/>
    </location>
</feature>
<dbReference type="EMBL" id="JAVFWL010000003">
    <property type="protein sequence ID" value="KAK6744827.1"/>
    <property type="molecule type" value="Genomic_DNA"/>
</dbReference>
<reference evidence="2 3" key="1">
    <citation type="submission" date="2023-08" db="EMBL/GenBank/DDBJ databases">
        <title>A Necator americanus chromosomal reference genome.</title>
        <authorList>
            <person name="Ilik V."/>
            <person name="Petrzelkova K.J."/>
            <person name="Pardy F."/>
            <person name="Fuh T."/>
            <person name="Niatou-Singa F.S."/>
            <person name="Gouil Q."/>
            <person name="Baker L."/>
            <person name="Ritchie M.E."/>
            <person name="Jex A.R."/>
            <person name="Gazzola D."/>
            <person name="Li H."/>
            <person name="Toshio Fujiwara R."/>
            <person name="Zhan B."/>
            <person name="Aroian R.V."/>
            <person name="Pafco B."/>
            <person name="Schwarz E.M."/>
        </authorList>
    </citation>
    <scope>NUCLEOTIDE SEQUENCE [LARGE SCALE GENOMIC DNA]</scope>
    <source>
        <strain evidence="2 3">Aroian</strain>
        <tissue evidence="2">Whole animal</tissue>
    </source>
</reference>
<name>A0ABR1D2P5_NECAM</name>
<gene>
    <name evidence="2" type="primary">Necator_chrIII.g12270</name>
    <name evidence="2" type="ORF">RB195_011504</name>
</gene>
<keyword evidence="1" id="KW-0732">Signal</keyword>
<dbReference type="Proteomes" id="UP001303046">
    <property type="component" value="Unassembled WGS sequence"/>
</dbReference>
<dbReference type="PROSITE" id="PS51257">
    <property type="entry name" value="PROKAR_LIPOPROTEIN"/>
    <property type="match status" value="1"/>
</dbReference>
<organism evidence="2 3">
    <name type="scientific">Necator americanus</name>
    <name type="common">Human hookworm</name>
    <dbReference type="NCBI Taxonomy" id="51031"/>
    <lineage>
        <taxon>Eukaryota</taxon>
        <taxon>Metazoa</taxon>
        <taxon>Ecdysozoa</taxon>
        <taxon>Nematoda</taxon>
        <taxon>Chromadorea</taxon>
        <taxon>Rhabditida</taxon>
        <taxon>Rhabditina</taxon>
        <taxon>Rhabditomorpha</taxon>
        <taxon>Strongyloidea</taxon>
        <taxon>Ancylostomatidae</taxon>
        <taxon>Bunostominae</taxon>
        <taxon>Necator</taxon>
    </lineage>
</organism>
<keyword evidence="3" id="KW-1185">Reference proteome</keyword>
<evidence type="ECO:0000256" key="1">
    <source>
        <dbReference type="SAM" id="SignalP"/>
    </source>
</evidence>
<proteinExistence type="predicted"/>
<evidence type="ECO:0000313" key="2">
    <source>
        <dbReference type="EMBL" id="KAK6744827.1"/>
    </source>
</evidence>
<accession>A0ABR1D2P5</accession>
<protein>
    <submittedName>
        <fullName evidence="2">Uncharacterized protein</fullName>
    </submittedName>
</protein>
<feature type="chain" id="PRO_5046498105" evidence="1">
    <location>
        <begin position="24"/>
        <end position="210"/>
    </location>
</feature>
<evidence type="ECO:0000313" key="3">
    <source>
        <dbReference type="Proteomes" id="UP001303046"/>
    </source>
</evidence>